<dbReference type="GO" id="GO:0050291">
    <property type="term" value="F:sphingosine N-acyltransferase activity"/>
    <property type="evidence" value="ECO:0007669"/>
    <property type="project" value="InterPro"/>
</dbReference>
<dbReference type="AlphaFoldDB" id="A0A397VBQ4"/>
<comment type="similarity">
    <text evidence="2">Belongs to the sphingosine N-acyltransferase family.</text>
</comment>
<evidence type="ECO:0000256" key="4">
    <source>
        <dbReference type="ARBA" id="ARBA00022989"/>
    </source>
</evidence>
<feature type="transmembrane region" description="Helical" evidence="7">
    <location>
        <begin position="317"/>
        <end position="341"/>
    </location>
</feature>
<dbReference type="PANTHER" id="PTHR12560">
    <property type="entry name" value="LONGEVITY ASSURANCE FACTOR 1 LAG1"/>
    <property type="match status" value="1"/>
</dbReference>
<accession>A0A397VBQ4</accession>
<dbReference type="PIRSF" id="PIRSF005225">
    <property type="entry name" value="LAG1_LAC1"/>
    <property type="match status" value="1"/>
</dbReference>
<evidence type="ECO:0000256" key="1">
    <source>
        <dbReference type="ARBA" id="ARBA00004141"/>
    </source>
</evidence>
<evidence type="ECO:0000313" key="9">
    <source>
        <dbReference type="EMBL" id="RIB18737.1"/>
    </source>
</evidence>
<dbReference type="OrthoDB" id="537032at2759"/>
<reference evidence="9 10" key="1">
    <citation type="submission" date="2018-06" db="EMBL/GenBank/DDBJ databases">
        <title>Comparative genomics reveals the genomic features of Rhizophagus irregularis, R. cerebriforme, R. diaphanum and Gigaspora rosea, and their symbiotic lifestyle signature.</title>
        <authorList>
            <person name="Morin E."/>
            <person name="San Clemente H."/>
            <person name="Chen E.C.H."/>
            <person name="De La Providencia I."/>
            <person name="Hainaut M."/>
            <person name="Kuo A."/>
            <person name="Kohler A."/>
            <person name="Murat C."/>
            <person name="Tang N."/>
            <person name="Roy S."/>
            <person name="Loubradou J."/>
            <person name="Henrissat B."/>
            <person name="Grigoriev I.V."/>
            <person name="Corradi N."/>
            <person name="Roux C."/>
            <person name="Martin F.M."/>
        </authorList>
    </citation>
    <scope>NUCLEOTIDE SEQUENCE [LARGE SCALE GENOMIC DNA]</scope>
    <source>
        <strain evidence="9 10">DAOM 194757</strain>
    </source>
</reference>
<comment type="subcellular location">
    <subcellularLocation>
        <location evidence="1">Membrane</location>
        <topology evidence="1">Multi-pass membrane protein</topology>
    </subcellularLocation>
</comment>
<dbReference type="Pfam" id="PF03798">
    <property type="entry name" value="TRAM_LAG1_CLN8"/>
    <property type="match status" value="1"/>
</dbReference>
<dbReference type="InterPro" id="IPR006634">
    <property type="entry name" value="TLC-dom"/>
</dbReference>
<feature type="transmembrane region" description="Helical" evidence="7">
    <location>
        <begin position="209"/>
        <end position="229"/>
    </location>
</feature>
<evidence type="ECO:0000259" key="8">
    <source>
        <dbReference type="PROSITE" id="PS50922"/>
    </source>
</evidence>
<dbReference type="PANTHER" id="PTHR12560:SF0">
    <property type="entry name" value="LD18904P"/>
    <property type="match status" value="1"/>
</dbReference>
<keyword evidence="5 6" id="KW-0472">Membrane</keyword>
<dbReference type="STRING" id="44941.A0A397VBQ4"/>
<feature type="transmembrane region" description="Helical" evidence="7">
    <location>
        <begin position="47"/>
        <end position="69"/>
    </location>
</feature>
<dbReference type="SMART" id="SM00724">
    <property type="entry name" value="TLC"/>
    <property type="match status" value="1"/>
</dbReference>
<keyword evidence="3 6" id="KW-0812">Transmembrane</keyword>
<evidence type="ECO:0000313" key="10">
    <source>
        <dbReference type="Proteomes" id="UP000266673"/>
    </source>
</evidence>
<feature type="transmembrane region" description="Helical" evidence="7">
    <location>
        <begin position="257"/>
        <end position="277"/>
    </location>
</feature>
<dbReference type="GO" id="GO:0016020">
    <property type="term" value="C:membrane"/>
    <property type="evidence" value="ECO:0007669"/>
    <property type="project" value="UniProtKB-SubCell"/>
</dbReference>
<feature type="transmembrane region" description="Helical" evidence="7">
    <location>
        <begin position="143"/>
        <end position="164"/>
    </location>
</feature>
<evidence type="ECO:0000256" key="7">
    <source>
        <dbReference type="SAM" id="Phobius"/>
    </source>
</evidence>
<evidence type="ECO:0000256" key="2">
    <source>
        <dbReference type="ARBA" id="ARBA00009808"/>
    </source>
</evidence>
<sequence>MFNLSKIDFLSFDMSLKTNSGFQTNGTNKKYSKLIKRQYMLSKVAKYLVEHQIELPICLMAVITLAYILKVPGSEKFLFLHENPKTGLYETSMDDAYFVFFWIVTFTLLRAATMEYILTPIAKKGRIKKNARITRFAEQGWSFLYYSVFWTFGMYLMYHSPYWFDTTYFWKDYPHKELTYSFKAYYLLQFAFWLQQLFVLNVEKRRKDFVEMATHHVITILLMFFSYIFNLTRIGNAVLCTMDFADIQLPLAKMLKYLGFNMICDVLFGIFMVSWLVTRHYIYGCIIYSTWNEPRLYIEYKWAPEEDYYFTENVHRFFLLLFCILQVIIIFWFCLISNVAYKVIKGDGAHDNRSSESEREHED</sequence>
<protein>
    <submittedName>
        <fullName evidence="9">TLC domain-containing protein</fullName>
    </submittedName>
</protein>
<gene>
    <name evidence="9" type="ORF">C2G38_2245585</name>
</gene>
<dbReference type="InterPro" id="IPR016439">
    <property type="entry name" value="Lag1/Lac1-like"/>
</dbReference>
<evidence type="ECO:0000256" key="6">
    <source>
        <dbReference type="PROSITE-ProRule" id="PRU00205"/>
    </source>
</evidence>
<dbReference type="GO" id="GO:0046513">
    <property type="term" value="P:ceramide biosynthetic process"/>
    <property type="evidence" value="ECO:0007669"/>
    <property type="project" value="InterPro"/>
</dbReference>
<dbReference type="EMBL" id="QKWP01000520">
    <property type="protein sequence ID" value="RIB18737.1"/>
    <property type="molecule type" value="Genomic_DNA"/>
</dbReference>
<evidence type="ECO:0000256" key="5">
    <source>
        <dbReference type="ARBA" id="ARBA00023136"/>
    </source>
</evidence>
<keyword evidence="4 7" id="KW-1133">Transmembrane helix</keyword>
<dbReference type="Proteomes" id="UP000266673">
    <property type="component" value="Unassembled WGS sequence"/>
</dbReference>
<comment type="caution">
    <text evidence="9">The sequence shown here is derived from an EMBL/GenBank/DDBJ whole genome shotgun (WGS) entry which is preliminary data.</text>
</comment>
<proteinExistence type="inferred from homology"/>
<feature type="transmembrane region" description="Helical" evidence="7">
    <location>
        <begin position="184"/>
        <end position="202"/>
    </location>
</feature>
<keyword evidence="10" id="KW-1185">Reference proteome</keyword>
<dbReference type="PROSITE" id="PS50922">
    <property type="entry name" value="TLC"/>
    <property type="match status" value="1"/>
</dbReference>
<evidence type="ECO:0000256" key="3">
    <source>
        <dbReference type="ARBA" id="ARBA00022692"/>
    </source>
</evidence>
<feature type="transmembrane region" description="Helical" evidence="7">
    <location>
        <begin position="97"/>
        <end position="122"/>
    </location>
</feature>
<organism evidence="9 10">
    <name type="scientific">Gigaspora rosea</name>
    <dbReference type="NCBI Taxonomy" id="44941"/>
    <lineage>
        <taxon>Eukaryota</taxon>
        <taxon>Fungi</taxon>
        <taxon>Fungi incertae sedis</taxon>
        <taxon>Mucoromycota</taxon>
        <taxon>Glomeromycotina</taxon>
        <taxon>Glomeromycetes</taxon>
        <taxon>Diversisporales</taxon>
        <taxon>Gigasporaceae</taxon>
        <taxon>Gigaspora</taxon>
    </lineage>
</organism>
<feature type="domain" description="TLC" evidence="8">
    <location>
        <begin position="131"/>
        <end position="345"/>
    </location>
</feature>
<name>A0A397VBQ4_9GLOM</name>